<dbReference type="AlphaFoldDB" id="A0A2V4BL95"/>
<evidence type="ECO:0000313" key="1">
    <source>
        <dbReference type="EMBL" id="PXY39527.1"/>
    </source>
</evidence>
<dbReference type="Proteomes" id="UP000247903">
    <property type="component" value="Unassembled WGS sequence"/>
</dbReference>
<reference evidence="1 2" key="1">
    <citation type="submission" date="2018-05" db="EMBL/GenBank/DDBJ databases">
        <title>Flavobacterium sp. strain IMCC34759, incomplete genome.</title>
        <authorList>
            <person name="Joung Y."/>
            <person name="Cho J."/>
        </authorList>
    </citation>
    <scope>NUCLEOTIDE SEQUENCE [LARGE SCALE GENOMIC DNA]</scope>
    <source>
        <strain evidence="1 2">IMCC34759</strain>
    </source>
</reference>
<keyword evidence="2" id="KW-1185">Reference proteome</keyword>
<accession>A0A2V4BL95</accession>
<proteinExistence type="predicted"/>
<evidence type="ECO:0000313" key="2">
    <source>
        <dbReference type="Proteomes" id="UP000247903"/>
    </source>
</evidence>
<organism evidence="1 2">
    <name type="scientific">Flavobacterium cheongpyeongense</name>
    <dbReference type="NCBI Taxonomy" id="2212651"/>
    <lineage>
        <taxon>Bacteria</taxon>
        <taxon>Pseudomonadati</taxon>
        <taxon>Bacteroidota</taxon>
        <taxon>Flavobacteriia</taxon>
        <taxon>Flavobacteriales</taxon>
        <taxon>Flavobacteriaceae</taxon>
        <taxon>Flavobacterium</taxon>
    </lineage>
</organism>
<dbReference type="RefSeq" id="WP_110307826.1">
    <property type="nucleotide sequence ID" value="NZ_QJHK01000017.1"/>
</dbReference>
<sequence>MNETNIIDFVVDKIVKYPNIKFNKKSNSELKIFCHDKNGFNIYLQTNHRESTLYFGAFHWHFDFTEYETNEMLNQLLFGLTGIARLKEFSKNGKAYKWKLEVQDKDGNWLDNGTMGTIKLNFWTKANIKYFQNNLIPKDILYLDNEEKIIQ</sequence>
<dbReference type="OrthoDB" id="1356127at2"/>
<name>A0A2V4BL95_9FLAO</name>
<comment type="caution">
    <text evidence="1">The sequence shown here is derived from an EMBL/GenBank/DDBJ whole genome shotgun (WGS) entry which is preliminary data.</text>
</comment>
<gene>
    <name evidence="1" type="ORF">DMB65_17040</name>
</gene>
<dbReference type="EMBL" id="QJHK01000017">
    <property type="protein sequence ID" value="PXY39527.1"/>
    <property type="molecule type" value="Genomic_DNA"/>
</dbReference>
<protein>
    <submittedName>
        <fullName evidence="1">Uncharacterized protein</fullName>
    </submittedName>
</protein>